<dbReference type="Proteomes" id="UP001378592">
    <property type="component" value="Unassembled WGS sequence"/>
</dbReference>
<accession>A0AAN9ZB80</accession>
<keyword evidence="3" id="KW-1185">Reference proteome</keyword>
<gene>
    <name evidence="2" type="ORF">R5R35_002279</name>
</gene>
<protein>
    <submittedName>
        <fullName evidence="2">Uncharacterized protein</fullName>
    </submittedName>
</protein>
<name>A0AAN9ZB80_9ORTH</name>
<evidence type="ECO:0000313" key="3">
    <source>
        <dbReference type="Proteomes" id="UP001378592"/>
    </source>
</evidence>
<dbReference type="AlphaFoldDB" id="A0AAN9ZB80"/>
<dbReference type="EMBL" id="JAZDUA010000073">
    <property type="protein sequence ID" value="KAK7869502.1"/>
    <property type="molecule type" value="Genomic_DNA"/>
</dbReference>
<evidence type="ECO:0000313" key="2">
    <source>
        <dbReference type="EMBL" id="KAK7869502.1"/>
    </source>
</evidence>
<evidence type="ECO:0000256" key="1">
    <source>
        <dbReference type="SAM" id="MobiDB-lite"/>
    </source>
</evidence>
<reference evidence="2 3" key="1">
    <citation type="submission" date="2024-03" db="EMBL/GenBank/DDBJ databases">
        <title>The genome assembly and annotation of the cricket Gryllus longicercus Weissman &amp; Gray.</title>
        <authorList>
            <person name="Szrajer S."/>
            <person name="Gray D."/>
            <person name="Ylla G."/>
        </authorList>
    </citation>
    <scope>NUCLEOTIDE SEQUENCE [LARGE SCALE GENOMIC DNA]</scope>
    <source>
        <strain evidence="2">DAG 2021-001</strain>
        <tissue evidence="2">Whole body minus gut</tissue>
    </source>
</reference>
<comment type="caution">
    <text evidence="2">The sequence shown here is derived from an EMBL/GenBank/DDBJ whole genome shotgun (WGS) entry which is preliminary data.</text>
</comment>
<organism evidence="2 3">
    <name type="scientific">Gryllus longicercus</name>
    <dbReference type="NCBI Taxonomy" id="2509291"/>
    <lineage>
        <taxon>Eukaryota</taxon>
        <taxon>Metazoa</taxon>
        <taxon>Ecdysozoa</taxon>
        <taxon>Arthropoda</taxon>
        <taxon>Hexapoda</taxon>
        <taxon>Insecta</taxon>
        <taxon>Pterygota</taxon>
        <taxon>Neoptera</taxon>
        <taxon>Polyneoptera</taxon>
        <taxon>Orthoptera</taxon>
        <taxon>Ensifera</taxon>
        <taxon>Gryllidea</taxon>
        <taxon>Grylloidea</taxon>
        <taxon>Gryllidae</taxon>
        <taxon>Gryllinae</taxon>
        <taxon>Gryllus</taxon>
    </lineage>
</organism>
<feature type="region of interest" description="Disordered" evidence="1">
    <location>
        <begin position="56"/>
        <end position="107"/>
    </location>
</feature>
<sequence length="120" mass="13978">MGFQGFVYAAIATDQRCRSTESLEKYAKTCHRQYRRRMLSSAVSELRRMLYPKKINSRLARATGGGKLEERKKKKQKKKQEKEKKGSISRNGMCNRRASMRAHTRRKCEVVLRGRPVNLS</sequence>
<proteinExistence type="predicted"/>